<dbReference type="Gene3D" id="2.60.120.260">
    <property type="entry name" value="Galactose-binding domain-like"/>
    <property type="match status" value="1"/>
</dbReference>
<protein>
    <recommendedName>
        <fullName evidence="4">Zinc ribbon domain-containing protein</fullName>
    </recommendedName>
</protein>
<dbReference type="SUPFAM" id="SSF49785">
    <property type="entry name" value="Galactose-binding domain-like"/>
    <property type="match status" value="1"/>
</dbReference>
<feature type="compositionally biased region" description="Gly residues" evidence="1">
    <location>
        <begin position="92"/>
        <end position="108"/>
    </location>
</feature>
<reference evidence="2 3" key="1">
    <citation type="submission" date="2018-01" db="EMBL/GenBank/DDBJ databases">
        <title>Draft genome Sequence of streptomyces globosus LZH-48.</title>
        <authorList>
            <person name="Ran K."/>
            <person name="Li Z."/>
            <person name="Wei S."/>
            <person name="Dong R."/>
        </authorList>
    </citation>
    <scope>NUCLEOTIDE SEQUENCE [LARGE SCALE GENOMIC DNA]</scope>
    <source>
        <strain evidence="2 3">LZH-48</strain>
    </source>
</reference>
<proteinExistence type="predicted"/>
<evidence type="ECO:0000313" key="3">
    <source>
        <dbReference type="Proteomes" id="UP000252004"/>
    </source>
</evidence>
<dbReference type="NCBIfam" id="NF047619">
    <property type="entry name" value="NADase_discoid"/>
    <property type="match status" value="1"/>
</dbReference>
<dbReference type="AlphaFoldDB" id="A0A344U284"/>
<keyword evidence="3" id="KW-1185">Reference proteome</keyword>
<gene>
    <name evidence="2" type="ORF">C0216_17510</name>
</gene>
<feature type="compositionally biased region" description="Gly residues" evidence="1">
    <location>
        <begin position="171"/>
        <end position="183"/>
    </location>
</feature>
<accession>A0A344U284</accession>
<feature type="region of interest" description="Disordered" evidence="1">
    <location>
        <begin position="1"/>
        <end position="281"/>
    </location>
</feature>
<feature type="compositionally biased region" description="Basic and acidic residues" evidence="1">
    <location>
        <begin position="126"/>
        <end position="167"/>
    </location>
</feature>
<dbReference type="KEGG" id="sgz:C0216_17510"/>
<dbReference type="InterPro" id="IPR057561">
    <property type="entry name" value="NADase_transloc"/>
</dbReference>
<sequence>MPETGTSPCPECAAPTRTSGQSFCDSCGAFLRWDAAGTPRGGDAPGAAPRGTAGDPAEAETLPLPAVPPEAGGTARQAPPVPAGDREPDAGAGSGTEGGGAPGRAGGEAGKRRPAPRTDAGGGAEGARDADRDVHGPPDRAPEHAPEHAAGPHREPHPRTRDGRDPEPASDGGGADPAGGGPAGRTADPEPSPAPPAPPSPPTTPSPSAPAAPPAPGRPGARSGPGAAASADAARALLVPVPAAEAAPESGDAPGTVLPGLPEAARPRMRAPQPADPAPQGPPCPACNTPNPPVRTFCRCCAGSLKDAQREPGEGPFAGQRPRLDRGRRRWTVRVLVVTGLALLLVGGVIGGPPAVRAVQDHFAKRVAVRPTGWSASHSGAGHGPELAFDSYSNTWWGTGYAGDSNGQYLQADFAQPVDLLAVLVTPGASKRPGQAAGQARPQEIDLVVTDSAGRTKTVHKTLDDGGVQRVEVRRRDAVSVRIVLRSAYGAGADRQVAVAEVEFFGRSRT</sequence>
<dbReference type="InterPro" id="IPR008979">
    <property type="entry name" value="Galactose-bd-like_sf"/>
</dbReference>
<feature type="compositionally biased region" description="Low complexity" evidence="1">
    <location>
        <begin position="218"/>
        <end position="249"/>
    </location>
</feature>
<evidence type="ECO:0000313" key="2">
    <source>
        <dbReference type="EMBL" id="AXE25005.1"/>
    </source>
</evidence>
<evidence type="ECO:0008006" key="4">
    <source>
        <dbReference type="Google" id="ProtNLM"/>
    </source>
</evidence>
<dbReference type="RefSeq" id="WP_114056193.1">
    <property type="nucleotide sequence ID" value="NZ_CP030862.1"/>
</dbReference>
<organism evidence="2 3">
    <name type="scientific">Streptomyces globosus</name>
    <dbReference type="NCBI Taxonomy" id="68209"/>
    <lineage>
        <taxon>Bacteria</taxon>
        <taxon>Bacillati</taxon>
        <taxon>Actinomycetota</taxon>
        <taxon>Actinomycetes</taxon>
        <taxon>Kitasatosporales</taxon>
        <taxon>Streptomycetaceae</taxon>
        <taxon>Streptomyces</taxon>
    </lineage>
</organism>
<name>A0A344U284_9ACTN</name>
<feature type="compositionally biased region" description="Low complexity" evidence="1">
    <location>
        <begin position="45"/>
        <end position="56"/>
    </location>
</feature>
<dbReference type="EMBL" id="CP030862">
    <property type="protein sequence ID" value="AXE25005.1"/>
    <property type="molecule type" value="Genomic_DNA"/>
</dbReference>
<dbReference type="OrthoDB" id="3808044at2"/>
<feature type="compositionally biased region" description="Pro residues" evidence="1">
    <location>
        <begin position="190"/>
        <end position="217"/>
    </location>
</feature>
<evidence type="ECO:0000256" key="1">
    <source>
        <dbReference type="SAM" id="MobiDB-lite"/>
    </source>
</evidence>
<dbReference type="Proteomes" id="UP000252004">
    <property type="component" value="Chromosome"/>
</dbReference>